<dbReference type="PROSITE" id="PS50011">
    <property type="entry name" value="PROTEIN_KINASE_DOM"/>
    <property type="match status" value="1"/>
</dbReference>
<keyword evidence="1" id="KW-0723">Serine/threonine-protein kinase</keyword>
<evidence type="ECO:0000313" key="7">
    <source>
        <dbReference type="EMBL" id="GFO09497.1"/>
    </source>
</evidence>
<reference evidence="7 8" key="1">
    <citation type="journal article" date="2021" name="Elife">
        <title>Chloroplast acquisition without the gene transfer in kleptoplastic sea slugs, Plakobranchus ocellatus.</title>
        <authorList>
            <person name="Maeda T."/>
            <person name="Takahashi S."/>
            <person name="Yoshida T."/>
            <person name="Shimamura S."/>
            <person name="Takaki Y."/>
            <person name="Nagai Y."/>
            <person name="Toyoda A."/>
            <person name="Suzuki Y."/>
            <person name="Arimoto A."/>
            <person name="Ishii H."/>
            <person name="Satoh N."/>
            <person name="Nishiyama T."/>
            <person name="Hasebe M."/>
            <person name="Maruyama T."/>
            <person name="Minagawa J."/>
            <person name="Obokata J."/>
            <person name="Shigenobu S."/>
        </authorList>
    </citation>
    <scope>NUCLEOTIDE SEQUENCE [LARGE SCALE GENOMIC DNA]</scope>
</reference>
<dbReference type="Proteomes" id="UP000735302">
    <property type="component" value="Unassembled WGS sequence"/>
</dbReference>
<accession>A0AAV4ARB8</accession>
<dbReference type="Gene3D" id="1.10.510.10">
    <property type="entry name" value="Transferase(Phosphotransferase) domain 1"/>
    <property type="match status" value="1"/>
</dbReference>
<name>A0AAV4ARB8_9GAST</name>
<dbReference type="SUPFAM" id="SSF56112">
    <property type="entry name" value="Protein kinase-like (PK-like)"/>
    <property type="match status" value="1"/>
</dbReference>
<evidence type="ECO:0000256" key="2">
    <source>
        <dbReference type="ARBA" id="ARBA00022679"/>
    </source>
</evidence>
<sequence>MAESTPDQNPTVVYDLEEDFFDRFNLNKGRLLGKGMAGEVFLTTSRAGSGRKLAVKIFSLDEDVRERSLRQFTTEAGVMQAVSHPHIVPCVMAARCPAYAALAMPYYPRGDLGSLHDTQSPRQVNRYMSHVVRGLEHLHRQNIAHNDLKLENVFIDAQNRAHLGDLGLALEMKDASRTALAGLVGGTREYWSPEKLEAGSRDRIDPFKADIYAIGVMYWALVSGEDPQEHADYQDKLVDTKLNLSPSQRSLLRRLLDPNPVGRPNASELVKLIRIK</sequence>
<keyword evidence="5" id="KW-0067">ATP-binding</keyword>
<dbReference type="AlphaFoldDB" id="A0AAV4ARB8"/>
<dbReference type="GO" id="GO:0004674">
    <property type="term" value="F:protein serine/threonine kinase activity"/>
    <property type="evidence" value="ECO:0007669"/>
    <property type="project" value="UniProtKB-KW"/>
</dbReference>
<organism evidence="7 8">
    <name type="scientific">Plakobranchus ocellatus</name>
    <dbReference type="NCBI Taxonomy" id="259542"/>
    <lineage>
        <taxon>Eukaryota</taxon>
        <taxon>Metazoa</taxon>
        <taxon>Spiralia</taxon>
        <taxon>Lophotrochozoa</taxon>
        <taxon>Mollusca</taxon>
        <taxon>Gastropoda</taxon>
        <taxon>Heterobranchia</taxon>
        <taxon>Euthyneura</taxon>
        <taxon>Panpulmonata</taxon>
        <taxon>Sacoglossa</taxon>
        <taxon>Placobranchoidea</taxon>
        <taxon>Plakobranchidae</taxon>
        <taxon>Plakobranchus</taxon>
    </lineage>
</organism>
<dbReference type="EMBL" id="BLXT01004102">
    <property type="protein sequence ID" value="GFO09497.1"/>
    <property type="molecule type" value="Genomic_DNA"/>
</dbReference>
<evidence type="ECO:0000313" key="8">
    <source>
        <dbReference type="Proteomes" id="UP000735302"/>
    </source>
</evidence>
<dbReference type="InterPro" id="IPR000719">
    <property type="entry name" value="Prot_kinase_dom"/>
</dbReference>
<feature type="domain" description="Protein kinase" evidence="6">
    <location>
        <begin position="26"/>
        <end position="275"/>
    </location>
</feature>
<evidence type="ECO:0000256" key="3">
    <source>
        <dbReference type="ARBA" id="ARBA00022741"/>
    </source>
</evidence>
<evidence type="ECO:0000256" key="1">
    <source>
        <dbReference type="ARBA" id="ARBA00022527"/>
    </source>
</evidence>
<gene>
    <name evidence="7" type="ORF">PoB_003600200</name>
</gene>
<dbReference type="Pfam" id="PF00069">
    <property type="entry name" value="Pkinase"/>
    <property type="match status" value="1"/>
</dbReference>
<dbReference type="PANTHER" id="PTHR24345">
    <property type="entry name" value="SERINE/THREONINE-PROTEIN KINASE PLK"/>
    <property type="match status" value="1"/>
</dbReference>
<protein>
    <submittedName>
        <fullName evidence="7">Plk protein kinase</fullName>
    </submittedName>
</protein>
<evidence type="ECO:0000259" key="6">
    <source>
        <dbReference type="PROSITE" id="PS50011"/>
    </source>
</evidence>
<evidence type="ECO:0000256" key="5">
    <source>
        <dbReference type="ARBA" id="ARBA00022840"/>
    </source>
</evidence>
<keyword evidence="4 7" id="KW-0418">Kinase</keyword>
<dbReference type="GO" id="GO:0005634">
    <property type="term" value="C:nucleus"/>
    <property type="evidence" value="ECO:0007669"/>
    <property type="project" value="TreeGrafter"/>
</dbReference>
<dbReference type="SMART" id="SM00220">
    <property type="entry name" value="S_TKc"/>
    <property type="match status" value="1"/>
</dbReference>
<dbReference type="GO" id="GO:0005524">
    <property type="term" value="F:ATP binding"/>
    <property type="evidence" value="ECO:0007669"/>
    <property type="project" value="UniProtKB-KW"/>
</dbReference>
<keyword evidence="8" id="KW-1185">Reference proteome</keyword>
<keyword evidence="2" id="KW-0808">Transferase</keyword>
<dbReference type="PROSITE" id="PS00108">
    <property type="entry name" value="PROTEIN_KINASE_ST"/>
    <property type="match status" value="1"/>
</dbReference>
<dbReference type="InterPro" id="IPR008271">
    <property type="entry name" value="Ser/Thr_kinase_AS"/>
</dbReference>
<proteinExistence type="predicted"/>
<evidence type="ECO:0000256" key="4">
    <source>
        <dbReference type="ARBA" id="ARBA00022777"/>
    </source>
</evidence>
<comment type="caution">
    <text evidence="7">The sequence shown here is derived from an EMBL/GenBank/DDBJ whole genome shotgun (WGS) entry which is preliminary data.</text>
</comment>
<dbReference type="InterPro" id="IPR011009">
    <property type="entry name" value="Kinase-like_dom_sf"/>
</dbReference>
<keyword evidence="3" id="KW-0547">Nucleotide-binding</keyword>
<dbReference type="PANTHER" id="PTHR24345:SF0">
    <property type="entry name" value="CELL CYCLE SERINE_THREONINE-PROTEIN KINASE CDC5_MSD2"/>
    <property type="match status" value="1"/>
</dbReference>
<dbReference type="CDD" id="cd14014">
    <property type="entry name" value="STKc_PknB_like"/>
    <property type="match status" value="1"/>
</dbReference>